<organism evidence="1 2">
    <name type="scientific">Blautia obeum</name>
    <dbReference type="NCBI Taxonomy" id="40520"/>
    <lineage>
        <taxon>Bacteria</taxon>
        <taxon>Bacillati</taxon>
        <taxon>Bacillota</taxon>
        <taxon>Clostridia</taxon>
        <taxon>Lachnospirales</taxon>
        <taxon>Lachnospiraceae</taxon>
        <taxon>Blautia</taxon>
    </lineage>
</organism>
<dbReference type="RefSeq" id="WP_118367387.1">
    <property type="nucleotide sequence ID" value="NZ_CABJDZ010000001.1"/>
</dbReference>
<sequence length="103" mass="12163">MKAAEEIELKYVYIEVFASNRDLILEKCQERFTSVHIDDSFYCHGRKNKCWIVRAGNEEAPHPDKNIDEEHYIRWICNNVDYNCIADPCMGKGNGWILFQCCR</sequence>
<gene>
    <name evidence="1" type="ORF">DW040_01430</name>
</gene>
<protein>
    <submittedName>
        <fullName evidence="1">Uncharacterized protein</fullName>
    </submittedName>
</protein>
<dbReference type="Proteomes" id="UP000284267">
    <property type="component" value="Unassembled WGS sequence"/>
</dbReference>
<name>A0A415HUS2_9FIRM</name>
<evidence type="ECO:0000313" key="1">
    <source>
        <dbReference type="EMBL" id="RHK97994.1"/>
    </source>
</evidence>
<accession>A0A415HUS2</accession>
<proteinExistence type="predicted"/>
<dbReference type="EMBL" id="QROE01000001">
    <property type="protein sequence ID" value="RHK97994.1"/>
    <property type="molecule type" value="Genomic_DNA"/>
</dbReference>
<dbReference type="AlphaFoldDB" id="A0A415HUS2"/>
<reference evidence="1 2" key="1">
    <citation type="submission" date="2018-08" db="EMBL/GenBank/DDBJ databases">
        <title>A genome reference for cultivated species of the human gut microbiota.</title>
        <authorList>
            <person name="Zou Y."/>
            <person name="Xue W."/>
            <person name="Luo G."/>
        </authorList>
    </citation>
    <scope>NUCLEOTIDE SEQUENCE [LARGE SCALE GENOMIC DNA]</scope>
    <source>
        <strain evidence="1 2">AF39-4</strain>
    </source>
</reference>
<comment type="caution">
    <text evidence="1">The sequence shown here is derived from an EMBL/GenBank/DDBJ whole genome shotgun (WGS) entry which is preliminary data.</text>
</comment>
<evidence type="ECO:0000313" key="2">
    <source>
        <dbReference type="Proteomes" id="UP000284267"/>
    </source>
</evidence>